<proteinExistence type="predicted"/>
<evidence type="ECO:0000259" key="2">
    <source>
        <dbReference type="Pfam" id="PF05598"/>
    </source>
</evidence>
<evidence type="ECO:0000313" key="4">
    <source>
        <dbReference type="Proteomes" id="UP000250223"/>
    </source>
</evidence>
<dbReference type="RefSeq" id="WP_207657394.1">
    <property type="nucleotide sequence ID" value="NZ_UAWC01000023.1"/>
</dbReference>
<evidence type="ECO:0000259" key="1">
    <source>
        <dbReference type="Pfam" id="PF01609"/>
    </source>
</evidence>
<gene>
    <name evidence="3" type="ORF">NCTC13028_01779</name>
</gene>
<protein>
    <submittedName>
        <fullName evidence="3">Transposase</fullName>
    </submittedName>
</protein>
<organism evidence="3 4">
    <name type="scientific">Clostridium cochlearium</name>
    <dbReference type="NCBI Taxonomy" id="1494"/>
    <lineage>
        <taxon>Bacteria</taxon>
        <taxon>Bacillati</taxon>
        <taxon>Bacillota</taxon>
        <taxon>Clostridia</taxon>
        <taxon>Eubacteriales</taxon>
        <taxon>Clostridiaceae</taxon>
        <taxon>Clostridium</taxon>
    </lineage>
</organism>
<dbReference type="Proteomes" id="UP000250223">
    <property type="component" value="Unassembled WGS sequence"/>
</dbReference>
<evidence type="ECO:0000313" key="3">
    <source>
        <dbReference type="EMBL" id="SQB35163.1"/>
    </source>
</evidence>
<dbReference type="GO" id="GO:0006313">
    <property type="term" value="P:DNA transposition"/>
    <property type="evidence" value="ECO:0007669"/>
    <property type="project" value="InterPro"/>
</dbReference>
<dbReference type="InterPro" id="IPR008490">
    <property type="entry name" value="Transposase_InsH_N"/>
</dbReference>
<sequence>MINLKNQIHLSNIYEEVVDCFEEDKPKFIKLFEKHINMKMLIPQSFYNAYYSSTGRPRDYSLSSMLTAFIVQQILGISETELFINILNLSKELRSLCNLNKVPHESQFSRFKSNFIQHIHSFFNHLVDITEPICKKLNSELSKIIIADTTGIEAYAKENNPKYFESLLNTGKVAKKKNSNIVPHKFACSKMPKQTFANPEIKLSYINGHYCYALKATTLVNGLGILRHIDFNDTQSMDFENNNSGEQAKDEYDSKTLIPIMRRYFAMHKDFKYNYFLGDAAYDCDDNYKYLIKDCNTIPIIPINPRNSSDLPQPNGFTDNGVPLCPKDSSLPMKFDGVTREKGRSMRVKWLCPKSKKVRINGKTKYILSCENPCTSSPCGRIYRPTINKDFRLNCPLPRNTEKWNNLYKIRTITERTNNIIKHPLGLSTLKINKTDSLKAELLLAGITQLITVIISYKINNKNKILSIKSLIA</sequence>
<reference evidence="3 4" key="1">
    <citation type="submission" date="2018-06" db="EMBL/GenBank/DDBJ databases">
        <authorList>
            <consortium name="Pathogen Informatics"/>
            <person name="Doyle S."/>
        </authorList>
    </citation>
    <scope>NUCLEOTIDE SEQUENCE [LARGE SCALE GENOMIC DNA]</scope>
    <source>
        <strain evidence="3 4">NCTC13028</strain>
    </source>
</reference>
<dbReference type="InterPro" id="IPR002559">
    <property type="entry name" value="Transposase_11"/>
</dbReference>
<dbReference type="Pfam" id="PF05598">
    <property type="entry name" value="DUF772"/>
    <property type="match status" value="1"/>
</dbReference>
<feature type="domain" description="Transposase IS4-like" evidence="1">
    <location>
        <begin position="204"/>
        <end position="445"/>
    </location>
</feature>
<dbReference type="Pfam" id="PF01609">
    <property type="entry name" value="DDE_Tnp_1"/>
    <property type="match status" value="1"/>
</dbReference>
<feature type="domain" description="Transposase InsH N-terminal" evidence="2">
    <location>
        <begin position="23"/>
        <end position="113"/>
    </location>
</feature>
<dbReference type="GO" id="GO:0003677">
    <property type="term" value="F:DNA binding"/>
    <property type="evidence" value="ECO:0007669"/>
    <property type="project" value="InterPro"/>
</dbReference>
<dbReference type="EMBL" id="UAWC01000023">
    <property type="protein sequence ID" value="SQB35163.1"/>
    <property type="molecule type" value="Genomic_DNA"/>
</dbReference>
<dbReference type="GO" id="GO:0004803">
    <property type="term" value="F:transposase activity"/>
    <property type="evidence" value="ECO:0007669"/>
    <property type="project" value="InterPro"/>
</dbReference>
<accession>A0A2X2WBY7</accession>
<name>A0A2X2WBY7_CLOCO</name>
<dbReference type="AlphaFoldDB" id="A0A2X2WBY7"/>